<comment type="similarity">
    <text evidence="4">Belongs to the BamE family.</text>
</comment>
<dbReference type="Gene3D" id="3.30.1450.10">
    <property type="match status" value="1"/>
</dbReference>
<dbReference type="GO" id="GO:0030674">
    <property type="term" value="F:protein-macromolecule adaptor activity"/>
    <property type="evidence" value="ECO:0007669"/>
    <property type="project" value="TreeGrafter"/>
</dbReference>
<dbReference type="InterPro" id="IPR037873">
    <property type="entry name" value="BamE-like"/>
</dbReference>
<dbReference type="KEGG" id="meiy:MIN45_P2207"/>
<evidence type="ECO:0000313" key="6">
    <source>
        <dbReference type="EMBL" id="BCX89834.1"/>
    </source>
</evidence>
<organism evidence="6 7">
    <name type="scientific">Methylomarinovum tepidoasis</name>
    <dbReference type="NCBI Taxonomy" id="2840183"/>
    <lineage>
        <taxon>Bacteria</taxon>
        <taxon>Pseudomonadati</taxon>
        <taxon>Pseudomonadota</taxon>
        <taxon>Gammaproteobacteria</taxon>
        <taxon>Methylococcales</taxon>
        <taxon>Methylothermaceae</taxon>
        <taxon>Methylomarinovum</taxon>
    </lineage>
</organism>
<feature type="domain" description="Outer membrane protein assembly factor BamE" evidence="5">
    <location>
        <begin position="39"/>
        <end position="104"/>
    </location>
</feature>
<dbReference type="PANTHER" id="PTHR37482:SF1">
    <property type="entry name" value="OUTER MEMBRANE PROTEIN ASSEMBLY FACTOR BAME"/>
    <property type="match status" value="1"/>
</dbReference>
<accession>A0AAU9D0I1</accession>
<gene>
    <name evidence="4" type="primary">bamE</name>
    <name evidence="6" type="ORF">MIN45_P2207</name>
</gene>
<reference evidence="7" key="1">
    <citation type="journal article" date="2024" name="Int. J. Syst. Evol. Microbiol.">
        <title>Methylomarinovum tepidoasis sp. nov., a moderately thermophilic methanotroph of the family Methylothermaceae isolated from a deep-sea hydrothermal field.</title>
        <authorList>
            <person name="Hirayama H."/>
            <person name="Takaki Y."/>
            <person name="Abe M."/>
            <person name="Miyazaki M."/>
            <person name="Uematsu K."/>
            <person name="Matsui Y."/>
            <person name="Takai K."/>
        </authorList>
    </citation>
    <scope>NUCLEOTIDE SEQUENCE [LARGE SCALE GENOMIC DNA]</scope>
    <source>
        <strain evidence="7">IN45</strain>
    </source>
</reference>
<keyword evidence="7" id="KW-1185">Reference proteome</keyword>
<keyword evidence="3 4" id="KW-0998">Cell outer membrane</keyword>
<protein>
    <recommendedName>
        <fullName evidence="4">Outer membrane protein assembly factor BamE</fullName>
    </recommendedName>
</protein>
<evidence type="ECO:0000256" key="1">
    <source>
        <dbReference type="ARBA" id="ARBA00022729"/>
    </source>
</evidence>
<keyword evidence="2 4" id="KW-0472">Membrane</keyword>
<dbReference type="AlphaFoldDB" id="A0AAU9D0I1"/>
<dbReference type="GO" id="GO:1990063">
    <property type="term" value="C:Bam protein complex"/>
    <property type="evidence" value="ECO:0007669"/>
    <property type="project" value="TreeGrafter"/>
</dbReference>
<dbReference type="GO" id="GO:0043165">
    <property type="term" value="P:Gram-negative-bacterium-type cell outer membrane assembly"/>
    <property type="evidence" value="ECO:0007669"/>
    <property type="project" value="UniProtKB-UniRule"/>
</dbReference>
<comment type="subunit">
    <text evidence="4">Part of the Bam complex.</text>
</comment>
<dbReference type="Pfam" id="PF04355">
    <property type="entry name" value="BamE"/>
    <property type="match status" value="1"/>
</dbReference>
<evidence type="ECO:0000256" key="4">
    <source>
        <dbReference type="HAMAP-Rule" id="MF_00925"/>
    </source>
</evidence>
<dbReference type="PANTHER" id="PTHR37482">
    <property type="entry name" value="OUTER MEMBRANE PROTEIN ASSEMBLY FACTOR BAME"/>
    <property type="match status" value="1"/>
</dbReference>
<evidence type="ECO:0000256" key="2">
    <source>
        <dbReference type="ARBA" id="ARBA00023136"/>
    </source>
</evidence>
<comment type="function">
    <text evidence="4">Part of the outer membrane protein assembly complex, which is involved in assembly and insertion of beta-barrel proteins into the outer membrane.</text>
</comment>
<dbReference type="InterPro" id="IPR007450">
    <property type="entry name" value="BamE_dom"/>
</dbReference>
<dbReference type="GO" id="GO:0051205">
    <property type="term" value="P:protein insertion into membrane"/>
    <property type="evidence" value="ECO:0007669"/>
    <property type="project" value="UniProtKB-UniRule"/>
</dbReference>
<proteinExistence type="inferred from homology"/>
<dbReference type="InterPro" id="IPR026592">
    <property type="entry name" value="BamE"/>
</dbReference>
<name>A0AAU9D0I1_9GAMM</name>
<keyword evidence="1 4" id="KW-0732">Signal</keyword>
<dbReference type="EMBL" id="AP024718">
    <property type="protein sequence ID" value="BCX89834.1"/>
    <property type="molecule type" value="Genomic_DNA"/>
</dbReference>
<evidence type="ECO:0000259" key="5">
    <source>
        <dbReference type="Pfam" id="PF04355"/>
    </source>
</evidence>
<evidence type="ECO:0000313" key="7">
    <source>
        <dbReference type="Proteomes" id="UP001321450"/>
    </source>
</evidence>
<sequence length="150" mass="17328">MAGLWIRLPWHMMKKHLIIIACLATQVTGCVYKIDVQQGNIVTQKQVDQLRPGMTPNQVRYVLGSPLLDDVFFPQRWDYVYSFRKGGGAMELQRLTVFFEDQRLTGLQGDFRPHPSKGLAEPEIVTVEVPPRQRQRGIFEIIGGFFRHLF</sequence>
<dbReference type="HAMAP" id="MF_00925">
    <property type="entry name" value="OM_assembly_BamE"/>
    <property type="match status" value="1"/>
</dbReference>
<dbReference type="Proteomes" id="UP001321450">
    <property type="component" value="Chromosome"/>
</dbReference>
<evidence type="ECO:0000256" key="3">
    <source>
        <dbReference type="ARBA" id="ARBA00023237"/>
    </source>
</evidence>
<comment type="subcellular location">
    <subcellularLocation>
        <location evidence="4">Cell outer membrane</location>
    </subcellularLocation>
</comment>